<dbReference type="Proteomes" id="UP001250932">
    <property type="component" value="Unassembled WGS sequence"/>
</dbReference>
<accession>A0ABU3KD43</accession>
<dbReference type="EMBL" id="JAQOUE010000002">
    <property type="protein sequence ID" value="MDT7044296.1"/>
    <property type="molecule type" value="Genomic_DNA"/>
</dbReference>
<comment type="caution">
    <text evidence="1">The sequence shown here is derived from an EMBL/GenBank/DDBJ whole genome shotgun (WGS) entry which is preliminary data.</text>
</comment>
<keyword evidence="2" id="KW-1185">Reference proteome</keyword>
<reference evidence="1 2" key="1">
    <citation type="journal article" date="2023" name="ISME J.">
        <title>Cultivation and genomic characterization of novel and ubiquitous marine nitrite-oxidizing bacteria from the Nitrospirales.</title>
        <authorList>
            <person name="Mueller A.J."/>
            <person name="Daebeler A."/>
            <person name="Herbold C.W."/>
            <person name="Kirkegaard R.H."/>
            <person name="Daims H."/>
        </authorList>
    </citation>
    <scope>NUCLEOTIDE SEQUENCE [LARGE SCALE GENOMIC DNA]</scope>
    <source>
        <strain evidence="1 2">EB</strain>
    </source>
</reference>
<organism evidence="1 2">
    <name type="scientific">Candidatus Nitronereus thalassa</name>
    <dbReference type="NCBI Taxonomy" id="3020898"/>
    <lineage>
        <taxon>Bacteria</taxon>
        <taxon>Pseudomonadati</taxon>
        <taxon>Nitrospirota</taxon>
        <taxon>Nitrospiria</taxon>
        <taxon>Nitrospirales</taxon>
        <taxon>Nitrospiraceae</taxon>
        <taxon>Candidatus Nitronereus</taxon>
    </lineage>
</organism>
<protein>
    <submittedName>
        <fullName evidence="1">Uncharacterized protein</fullName>
    </submittedName>
</protein>
<evidence type="ECO:0000313" key="1">
    <source>
        <dbReference type="EMBL" id="MDT7044296.1"/>
    </source>
</evidence>
<sequence>MKALPLIIQKNLRDVVTLGSFSLQTFHINLSTKYVDSFQELPREAHLTLRHEFGHLLHYLTTYIGLKDLSFWVESIDVIQKKMPKKTAEQELTWKAEQILRIARTKQILSIDDEYYYEERPWEFENALLNKEIWQVKEVTGRLFRVDGSLSGHSFWATRFHVGHPDTSPSFLRIPVGMRTLLEHMAKAVDFLGEMKTQDRHSIVEKLSQQAYVPSLLHYYCLTHWLAPLLARIYGKENIDKAYLVSGHLVLLLTEIPFDDPDIWRALRSFAEIHRPDLLPHLDVPHPSFIFPIFRAALEKSSHSFNTFQTDDIEQGMKHLLKEVGLPPLNELQKHRDDLLKKILARLDTFPLGQKIKNLLEWVNNYSAELSREDRLADPLKILNGQVPVPVIFNDDYFWEGGVLQIKKVEALSHLVERQGQMLRFPHTRNLVD</sequence>
<name>A0ABU3KD43_9BACT</name>
<evidence type="ECO:0000313" key="2">
    <source>
        <dbReference type="Proteomes" id="UP001250932"/>
    </source>
</evidence>
<dbReference type="RefSeq" id="WP_313834880.1">
    <property type="nucleotide sequence ID" value="NZ_JAQOUE010000002.1"/>
</dbReference>
<proteinExistence type="predicted"/>
<gene>
    <name evidence="1" type="ORF">PPG34_18240</name>
</gene>